<organism evidence="1 2">
    <name type="scientific">Stenotrophomonas phage vB_SmaS_BUCT548</name>
    <dbReference type="NCBI Taxonomy" id="2712941"/>
    <lineage>
        <taxon>Viruses</taxon>
        <taxon>Duplodnaviria</taxon>
        <taxon>Heunggongvirae</taxon>
        <taxon>Uroviricota</taxon>
        <taxon>Caudoviricetes</taxon>
        <taxon>Beaumontvirinae</taxon>
        <taxon>Bixiavirus</taxon>
        <taxon>Bixiavirus BUCT548</taxon>
    </lineage>
</organism>
<dbReference type="RefSeq" id="YP_010677212.1">
    <property type="nucleotide sequence ID" value="NC_071019.1"/>
</dbReference>
<dbReference type="EMBL" id="MN937349">
    <property type="protein sequence ID" value="QIQ60747.1"/>
    <property type="molecule type" value="Genomic_DNA"/>
</dbReference>
<dbReference type="GeneID" id="77953586"/>
<sequence>MNLAKVLKKELDPHLANPPKLNLASVFYLEAYNLLGTCRAVGFGGLGPIPYTAISQYCRDHGIEGDDMTLLINVVMRLDAETIGDK</sequence>
<reference evidence="1 2" key="1">
    <citation type="submission" date="2020-01" db="EMBL/GenBank/DDBJ databases">
        <authorList>
            <person name="Zhang W."/>
            <person name="Zhang R."/>
            <person name="Hu Y."/>
            <person name="Liu Y."/>
            <person name="Lin W."/>
            <person name="Wang L."/>
            <person name="Li J."/>
            <person name="An X."/>
            <person name="Song L."/>
            <person name="Fan H."/>
            <person name="Shi T."/>
            <person name="Liu H."/>
            <person name="Tong Y."/>
        </authorList>
    </citation>
    <scope>NUCLEOTIDE SEQUENCE [LARGE SCALE GENOMIC DNA]</scope>
</reference>
<evidence type="ECO:0000313" key="2">
    <source>
        <dbReference type="Proteomes" id="UP000509570"/>
    </source>
</evidence>
<evidence type="ECO:0000313" key="1">
    <source>
        <dbReference type="EMBL" id="QIQ60747.1"/>
    </source>
</evidence>
<dbReference type="KEGG" id="vg:77953586"/>
<dbReference type="Proteomes" id="UP000509570">
    <property type="component" value="Segment"/>
</dbReference>
<accession>A0A7D2HJF0</accession>
<protein>
    <submittedName>
        <fullName evidence="1">Uncharacterized protein</fullName>
    </submittedName>
</protein>
<dbReference type="Pfam" id="PF23812">
    <property type="entry name" value="Phage_TAC_18"/>
    <property type="match status" value="1"/>
</dbReference>
<name>A0A7D2HJF0_9CAUD</name>
<proteinExistence type="predicted"/>
<keyword evidence="2" id="KW-1185">Reference proteome</keyword>
<dbReference type="InterPro" id="IPR056919">
    <property type="entry name" value="Phage_TAC_18"/>
</dbReference>